<protein>
    <submittedName>
        <fullName evidence="2">Uncharacterized protein</fullName>
    </submittedName>
</protein>
<feature type="region of interest" description="Disordered" evidence="1">
    <location>
        <begin position="1"/>
        <end position="47"/>
    </location>
</feature>
<gene>
    <name evidence="2" type="ORF">ALC62_01316</name>
</gene>
<sequence>MHRDEPRHVRGVVEEPILSRERENHHRDRVKHREKTKSRHMSGARGFRGSREGLGAIEFLSSRNIAVFVWILQLPHSYPCKCMSVNKCKCILSSCAPGGLYRARSCYCRKIRFKFQPCTYKRLHINSSLLTGRTTLIRPASRQLSAYLQAANFRVTLLAVRSSFLGSTDESVSTVNKGGPVHPNVSSGRERMRREIRCSWSTSCLTERHDGCNVCLRHGGQRAEQPGGRRRIINHGLGRHMRARCTRLPPSSVDARTDNRYFVTPTLAGDKGLNGRPADARVTLTVMHRRNAPTKSVDLERAAPRRALCPSVYSFFVTKARYSACARHVKGAHTHVITHTRVCTARSYAIRRRARGRRGGDDTFLRIKERRRERDPGVSTRRRDTNSLVNSCLVSIVSRFTVQN</sequence>
<proteinExistence type="predicted"/>
<evidence type="ECO:0000313" key="2">
    <source>
        <dbReference type="EMBL" id="KYN07805.1"/>
    </source>
</evidence>
<reference evidence="2 3" key="1">
    <citation type="submission" date="2016-03" db="EMBL/GenBank/DDBJ databases">
        <title>Cyphomyrmex costatus WGS genome.</title>
        <authorList>
            <person name="Nygaard S."/>
            <person name="Hu H."/>
            <person name="Boomsma J."/>
            <person name="Zhang G."/>
        </authorList>
    </citation>
    <scope>NUCLEOTIDE SEQUENCE [LARGE SCALE GENOMIC DNA]</scope>
    <source>
        <strain evidence="2">MS0001</strain>
        <tissue evidence="2">Whole body</tissue>
    </source>
</reference>
<evidence type="ECO:0000256" key="1">
    <source>
        <dbReference type="SAM" id="MobiDB-lite"/>
    </source>
</evidence>
<dbReference type="Proteomes" id="UP000078542">
    <property type="component" value="Unassembled WGS sequence"/>
</dbReference>
<dbReference type="EMBL" id="KQ976870">
    <property type="protein sequence ID" value="KYN07805.1"/>
    <property type="molecule type" value="Genomic_DNA"/>
</dbReference>
<keyword evidence="3" id="KW-1185">Reference proteome</keyword>
<name>A0A195D4H6_9HYME</name>
<accession>A0A195D4H6</accession>
<feature type="compositionally biased region" description="Basic residues" evidence="1">
    <location>
        <begin position="27"/>
        <end position="42"/>
    </location>
</feature>
<dbReference type="AlphaFoldDB" id="A0A195D4H6"/>
<organism evidence="2 3">
    <name type="scientific">Cyphomyrmex costatus</name>
    <dbReference type="NCBI Taxonomy" id="456900"/>
    <lineage>
        <taxon>Eukaryota</taxon>
        <taxon>Metazoa</taxon>
        <taxon>Ecdysozoa</taxon>
        <taxon>Arthropoda</taxon>
        <taxon>Hexapoda</taxon>
        <taxon>Insecta</taxon>
        <taxon>Pterygota</taxon>
        <taxon>Neoptera</taxon>
        <taxon>Endopterygota</taxon>
        <taxon>Hymenoptera</taxon>
        <taxon>Apocrita</taxon>
        <taxon>Aculeata</taxon>
        <taxon>Formicoidea</taxon>
        <taxon>Formicidae</taxon>
        <taxon>Myrmicinae</taxon>
        <taxon>Cyphomyrmex</taxon>
    </lineage>
</organism>
<feature type="compositionally biased region" description="Basic and acidic residues" evidence="1">
    <location>
        <begin position="1"/>
        <end position="26"/>
    </location>
</feature>
<evidence type="ECO:0000313" key="3">
    <source>
        <dbReference type="Proteomes" id="UP000078542"/>
    </source>
</evidence>